<feature type="region of interest" description="Disordered" evidence="3">
    <location>
        <begin position="248"/>
        <end position="293"/>
    </location>
</feature>
<evidence type="ECO:0000256" key="3">
    <source>
        <dbReference type="SAM" id="MobiDB-lite"/>
    </source>
</evidence>
<dbReference type="GO" id="GO:0016604">
    <property type="term" value="C:nuclear body"/>
    <property type="evidence" value="ECO:0007669"/>
    <property type="project" value="TreeGrafter"/>
</dbReference>
<evidence type="ECO:0000256" key="1">
    <source>
        <dbReference type="ARBA" id="ARBA00006395"/>
    </source>
</evidence>
<name>A0A0L6UTY3_9BASI</name>
<dbReference type="Proteomes" id="UP000037035">
    <property type="component" value="Unassembled WGS sequence"/>
</dbReference>
<dbReference type="PANTHER" id="PTHR14790">
    <property type="entry name" value="RECQ-MEDIATED GENOME INSTABILITY PROTEIN 1 RMI1"/>
    <property type="match status" value="1"/>
</dbReference>
<dbReference type="VEuPathDB" id="FungiDB:VP01_3734g4"/>
<dbReference type="InterPro" id="IPR042470">
    <property type="entry name" value="RMI1_N_C_sf"/>
</dbReference>
<dbReference type="STRING" id="27349.A0A0L6UTY3"/>
<dbReference type="EMBL" id="LAVV01008762">
    <property type="protein sequence ID" value="KNZ51998.1"/>
    <property type="molecule type" value="Genomic_DNA"/>
</dbReference>
<sequence>MSESVPRAVRNWFKAAYPTLVFEETWLAQCCQYLQVESLYLTQTHFELTVPQLIKKVENQLLLSDLSDSTIVADCSVLKDVRVGDGGVEAQPKEVELGSRGILVQIQSMTEVGHSALSLQTVHQKLQDDAQGRDRVVELEDPESQDRHAPISYPRAMLKFQLSDGHHSVPAIEYHRIDGLSLAHTPLGSKLLLKCTTARRGLLLLTPENTTIKGFQVDELDTNRDQVFREGLQARLLGRSTAAVVVQDPERVRPQPTTQHGNPPIPNHSTSTSLHSASIVNSHDPSSANQPTVIDLCDSDDYFDDNSDFEAQLLAHHI</sequence>
<evidence type="ECO:0000313" key="7">
    <source>
        <dbReference type="Proteomes" id="UP000037035"/>
    </source>
</evidence>
<gene>
    <name evidence="6" type="ORF">VP01_3734g4</name>
</gene>
<dbReference type="InterPro" id="IPR049363">
    <property type="entry name" value="RMI1_N"/>
</dbReference>
<organism evidence="6 7">
    <name type="scientific">Puccinia sorghi</name>
    <dbReference type="NCBI Taxonomy" id="27349"/>
    <lineage>
        <taxon>Eukaryota</taxon>
        <taxon>Fungi</taxon>
        <taxon>Dikarya</taxon>
        <taxon>Basidiomycota</taxon>
        <taxon>Pucciniomycotina</taxon>
        <taxon>Pucciniomycetes</taxon>
        <taxon>Pucciniales</taxon>
        <taxon>Pucciniaceae</taxon>
        <taxon>Puccinia</taxon>
    </lineage>
</organism>
<dbReference type="Gene3D" id="2.40.50.770">
    <property type="entry name" value="RecQ-mediated genome instability protein Rmi1, C-terminal domain"/>
    <property type="match status" value="1"/>
</dbReference>
<reference evidence="6 7" key="1">
    <citation type="submission" date="2015-08" db="EMBL/GenBank/DDBJ databases">
        <title>Next Generation Sequencing and Analysis of the Genome of Puccinia sorghi L Schw, the Causal Agent of Maize Common Rust.</title>
        <authorList>
            <person name="Rochi L."/>
            <person name="Burguener G."/>
            <person name="Darino M."/>
            <person name="Turjanski A."/>
            <person name="Kreff E."/>
            <person name="Dieguez M.J."/>
            <person name="Sacco F."/>
        </authorList>
    </citation>
    <scope>NUCLEOTIDE SEQUENCE [LARGE SCALE GENOMIC DNA]</scope>
    <source>
        <strain evidence="6 7">RO10H11247</strain>
    </source>
</reference>
<dbReference type="GO" id="GO:0000724">
    <property type="term" value="P:double-strand break repair via homologous recombination"/>
    <property type="evidence" value="ECO:0007669"/>
    <property type="project" value="TreeGrafter"/>
</dbReference>
<accession>A0A0L6UTY3</accession>
<dbReference type="AlphaFoldDB" id="A0A0L6UTY3"/>
<dbReference type="PANTHER" id="PTHR14790:SF15">
    <property type="entry name" value="RECQ-MEDIATED GENOME INSTABILITY PROTEIN 1"/>
    <property type="match status" value="1"/>
</dbReference>
<evidence type="ECO:0000259" key="5">
    <source>
        <dbReference type="Pfam" id="PF21000"/>
    </source>
</evidence>
<proteinExistence type="inferred from homology"/>
<dbReference type="OrthoDB" id="341511at2759"/>
<feature type="domain" description="RecQ mediated genome instability protein 1 OB-fold" evidence="4">
    <location>
        <begin position="98"/>
        <end position="226"/>
    </location>
</feature>
<dbReference type="Pfam" id="PF08585">
    <property type="entry name" value="RMI1_N_C"/>
    <property type="match status" value="1"/>
</dbReference>
<comment type="similarity">
    <text evidence="1">Belongs to the RMI1 family.</text>
</comment>
<comment type="caution">
    <text evidence="6">The sequence shown here is derived from an EMBL/GenBank/DDBJ whole genome shotgun (WGS) entry which is preliminary data.</text>
</comment>
<evidence type="ECO:0000313" key="6">
    <source>
        <dbReference type="EMBL" id="KNZ51998.1"/>
    </source>
</evidence>
<dbReference type="Pfam" id="PF21000">
    <property type="entry name" value="RMI1_N_N"/>
    <property type="match status" value="1"/>
</dbReference>
<dbReference type="InterPro" id="IPR013894">
    <property type="entry name" value="RMI1_OB"/>
</dbReference>
<keyword evidence="7" id="KW-1185">Reference proteome</keyword>
<protein>
    <recommendedName>
        <fullName evidence="2">RecQ-mediated genome instability protein 1</fullName>
    </recommendedName>
</protein>
<evidence type="ECO:0000259" key="4">
    <source>
        <dbReference type="Pfam" id="PF08585"/>
    </source>
</evidence>
<feature type="compositionally biased region" description="Polar residues" evidence="3">
    <location>
        <begin position="255"/>
        <end position="292"/>
    </location>
</feature>
<dbReference type="GO" id="GO:0031422">
    <property type="term" value="C:RecQ family helicase-topoisomerase III complex"/>
    <property type="evidence" value="ECO:0007669"/>
    <property type="project" value="TreeGrafter"/>
</dbReference>
<dbReference type="GO" id="GO:0000712">
    <property type="term" value="P:resolution of meiotic recombination intermediates"/>
    <property type="evidence" value="ECO:0007669"/>
    <property type="project" value="TreeGrafter"/>
</dbReference>
<evidence type="ECO:0000256" key="2">
    <source>
        <dbReference type="ARBA" id="ARBA00018987"/>
    </source>
</evidence>
<feature type="domain" description="RMI1 N-terminal" evidence="5">
    <location>
        <begin position="18"/>
        <end position="69"/>
    </location>
</feature>